<feature type="transmembrane region" description="Helical" evidence="1">
    <location>
        <begin position="7"/>
        <end position="32"/>
    </location>
</feature>
<dbReference type="RefSeq" id="XP_011771535.1">
    <property type="nucleotide sequence ID" value="XM_011773233.1"/>
</dbReference>
<keyword evidence="1" id="KW-1133">Transmembrane helix</keyword>
<dbReference type="Proteomes" id="UP000002316">
    <property type="component" value="Chromosome 1"/>
</dbReference>
<evidence type="ECO:0000256" key="1">
    <source>
        <dbReference type="SAM" id="Phobius"/>
    </source>
</evidence>
<dbReference type="GeneID" id="23858342"/>
<organism evidence="2 4">
    <name type="scientific">Trypanosoma brucei gambiense (strain MHOM/CI/86/DAL972)</name>
    <dbReference type="NCBI Taxonomy" id="679716"/>
    <lineage>
        <taxon>Eukaryota</taxon>
        <taxon>Discoba</taxon>
        <taxon>Euglenozoa</taxon>
        <taxon>Kinetoplastea</taxon>
        <taxon>Metakinetoplastina</taxon>
        <taxon>Trypanosomatida</taxon>
        <taxon>Trypanosomatidae</taxon>
        <taxon>Trypanosoma</taxon>
    </lineage>
</organism>
<proteinExistence type="predicted"/>
<dbReference type="EMBL" id="FN554964">
    <property type="protein sequence ID" value="CBH09094.1"/>
    <property type="molecule type" value="Genomic_DNA"/>
</dbReference>
<name>C9ZHX7_TRYB9</name>
<dbReference type="KEGG" id="tbg:TbgDal_I2580"/>
<accession>C9ZHX7</accession>
<reference evidence="2" key="1">
    <citation type="submission" date="2009-09" db="EMBL/GenBank/DDBJ databases">
        <title>The genome sequence of Trypanosoma brucei gambiense: the cause of Human African trypanosomasis.</title>
        <authorList>
            <person name="Jackson A.P."/>
            <person name="Sanders M."/>
            <person name="Berry A."/>
            <person name="McQuillan J."/>
            <person name="Aslett M.A."/>
            <person name="Quail M.A."/>
            <person name="Macleod A."/>
            <person name="Melville S.E."/>
            <person name="Gibson W."/>
            <person name="Barry J.D."/>
            <person name="Berriman M."/>
            <person name="Hertz-Fowler C."/>
        </authorList>
    </citation>
    <scope>NUCLEOTIDE SEQUENCE</scope>
    <source>
        <strain evidence="2">Dal 972 clone 1</strain>
    </source>
</reference>
<keyword evidence="1" id="KW-0812">Transmembrane</keyword>
<dbReference type="RefSeq" id="XP_011771536.1">
    <property type="nucleotide sequence ID" value="XM_011773234.1"/>
</dbReference>
<reference evidence="4" key="2">
    <citation type="journal article" date="2010" name="PLoS Negl. Trop. Dis.">
        <title>The genome sequence of Trypanosoma brucei gambiense, causative agent of chronic human african trypanosomiasis.</title>
        <authorList>
            <person name="Jackson A.P."/>
            <person name="Sanders M."/>
            <person name="Berry A."/>
            <person name="McQuillan J."/>
            <person name="Aslett M.A."/>
            <person name="Quail M.A."/>
            <person name="Chukualim B."/>
            <person name="Capewell P."/>
            <person name="MacLeod A."/>
            <person name="Melville S.E."/>
            <person name="Gibson W."/>
            <person name="Barry J.D."/>
            <person name="Berriman M."/>
            <person name="Hertz-Fowler C."/>
        </authorList>
    </citation>
    <scope>NUCLEOTIDE SEQUENCE [LARGE SCALE GENOMIC DNA]</scope>
    <source>
        <strain evidence="4">MHOM/CI/86/DAL972</strain>
    </source>
</reference>
<dbReference type="EMBL" id="FN554964">
    <property type="protein sequence ID" value="CBH09095.1"/>
    <property type="molecule type" value="Genomic_DNA"/>
</dbReference>
<sequence>MRHFITALVIIIIIINAIVIAHLMPFYCFIMSLHSYHIISLLFSLFSFLSSSTLLLLLFVYMYCINITLGYSLSVQLHFFF</sequence>
<dbReference type="KEGG" id="tbg:TbgDal_I2590"/>
<evidence type="ECO:0000313" key="2">
    <source>
        <dbReference type="EMBL" id="CBH09094.1"/>
    </source>
</evidence>
<gene>
    <name evidence="2" type="ORF">TbgDal_I2580</name>
    <name evidence="3" type="ORF">TbgDal_I2590</name>
</gene>
<dbReference type="GeneID" id="23858343"/>
<evidence type="ECO:0000313" key="3">
    <source>
        <dbReference type="EMBL" id="CBH09095.1"/>
    </source>
</evidence>
<protein>
    <submittedName>
        <fullName evidence="2">Uncharacterized protein</fullName>
    </submittedName>
</protein>
<dbReference type="AlphaFoldDB" id="C9ZHX7"/>
<evidence type="ECO:0000313" key="4">
    <source>
        <dbReference type="Proteomes" id="UP000002316"/>
    </source>
</evidence>
<keyword evidence="1" id="KW-0472">Membrane</keyword>
<feature type="transmembrane region" description="Helical" evidence="1">
    <location>
        <begin position="38"/>
        <end position="64"/>
    </location>
</feature>